<evidence type="ECO:0000313" key="3">
    <source>
        <dbReference type="Proteomes" id="UP000316394"/>
    </source>
</evidence>
<dbReference type="PANTHER" id="PTHR30121:SF6">
    <property type="entry name" value="SLR6007 PROTEIN"/>
    <property type="match status" value="1"/>
</dbReference>
<evidence type="ECO:0008006" key="4">
    <source>
        <dbReference type="Google" id="ProtNLM"/>
    </source>
</evidence>
<geneLocation type="plasmid" evidence="2 3">
    <name>unnamed</name>
</geneLocation>
<dbReference type="Gene3D" id="3.40.50.300">
    <property type="entry name" value="P-loop containing nucleotide triphosphate hydrolases"/>
    <property type="match status" value="1"/>
</dbReference>
<feature type="region of interest" description="Disordered" evidence="1">
    <location>
        <begin position="1"/>
        <end position="67"/>
    </location>
</feature>
<keyword evidence="2" id="KW-0614">Plasmid</keyword>
<protein>
    <recommendedName>
        <fullName evidence="4">DUF87 domain-containing protein</fullName>
    </recommendedName>
</protein>
<dbReference type="AlphaFoldDB" id="A0A517D8J0"/>
<dbReference type="InterPro" id="IPR027417">
    <property type="entry name" value="P-loop_NTPase"/>
</dbReference>
<dbReference type="RefSeq" id="WP_144228023.1">
    <property type="nucleotide sequence ID" value="NZ_CP041677.1"/>
</dbReference>
<reference evidence="2 3" key="1">
    <citation type="submission" date="2019-07" db="EMBL/GenBank/DDBJ databases">
        <title>Gastrointestinal microbiota of Peromyscus leucopus, the white-footed mouse.</title>
        <authorList>
            <person name="Milovic A."/>
            <person name="Bassam K."/>
            <person name="Barbour A.G."/>
        </authorList>
    </citation>
    <scope>NUCLEOTIDE SEQUENCE [LARGE SCALE GENOMIC DNA]</scope>
    <source>
        <strain evidence="2 3">LL7</strain>
        <plasmid evidence="2 3">unnamed</plasmid>
    </source>
</reference>
<dbReference type="EMBL" id="CP041677">
    <property type="protein sequence ID" value="QDR73672.1"/>
    <property type="molecule type" value="Genomic_DNA"/>
</dbReference>
<organism evidence="2 3">
    <name type="scientific">Limosilactobacillus reuteri</name>
    <name type="common">Lactobacillus reuteri</name>
    <dbReference type="NCBI Taxonomy" id="1598"/>
    <lineage>
        <taxon>Bacteria</taxon>
        <taxon>Bacillati</taxon>
        <taxon>Bacillota</taxon>
        <taxon>Bacilli</taxon>
        <taxon>Lactobacillales</taxon>
        <taxon>Lactobacillaceae</taxon>
        <taxon>Limosilactobacillus</taxon>
    </lineage>
</organism>
<dbReference type="PANTHER" id="PTHR30121">
    <property type="entry name" value="UNCHARACTERIZED PROTEIN YJGR-RELATED"/>
    <property type="match status" value="1"/>
</dbReference>
<dbReference type="InterPro" id="IPR051162">
    <property type="entry name" value="T4SS_component"/>
</dbReference>
<proteinExistence type="predicted"/>
<dbReference type="Gene3D" id="1.10.8.730">
    <property type="match status" value="1"/>
</dbReference>
<feature type="compositionally biased region" description="Acidic residues" evidence="1">
    <location>
        <begin position="13"/>
        <end position="67"/>
    </location>
</feature>
<evidence type="ECO:0000313" key="2">
    <source>
        <dbReference type="EMBL" id="QDR73672.1"/>
    </source>
</evidence>
<sequence length="763" mass="86464">MGLFDRFRHRNDDDDYEVTTDNTVDEAEDGNQYVDVDDEPVENYDDYGYATDEDDSEEEEELDPEDQYYEQKDAPSSVLGQPSLLNIVGPSYFSTDDLMSEEFVMRETMKHRTYGIAAYVPPSGYPRMLDTNVFQELQAQGNVDLTLDVVPQARRDTMKELSNQLNIIRANAEFQNQQGQTFQLRENITKFNDIDTLLDQVQFDENRIYDVVITLIVYGDSERDMNRNFGTVEDLLANQGISITPYAKRVKSGYLQTVPLGARMYNLDDTYRNVDRRSLAVLDIARNAAGRFNGGIPFGTNQATPSQNTEFLNIFGTNTHRPINYNMGIVGESGGGKSTSNKIKMAREIAILGYEHRSIDPDGEYVLLAKKLGQLNLTITSDADFIINPCAISVTETPLEEEIMSDETGRTMDDEEMEEAIRFSNDGRQVVTHDDGSKYVQKVPISQMINNVEGFVNLVLTSDGNENGMTVSEKTRLENALQAVVNNLGITNNPESLFEDRSGFINGQYYERVPKPEPTLSDVYEELTKQNTDDEGNEDPAVSRLLDGLKPYLRTGSKPIFDGQTFFGKGRSATLNDYKYVNFNISQLEGELKKVSYYVITQYLWERWMKNPAKALEKKVLDADEILQFIDDPVMFQFFETIVRRDRKRNGSLTWLTQDIERFQGNLKAKSLVTNSEFLFVLATKPEHRELMKNTADLTDGALEILTGHPAPGEGILKQEGESIWIRTNPSAYEMSFAESNKAVEAARKNKSIVDEINKAIIR</sequence>
<accession>A0A517D8J0</accession>
<dbReference type="SUPFAM" id="SSF52540">
    <property type="entry name" value="P-loop containing nucleoside triphosphate hydrolases"/>
    <property type="match status" value="1"/>
</dbReference>
<dbReference type="Proteomes" id="UP000316394">
    <property type="component" value="Plasmid unnamed"/>
</dbReference>
<name>A0A517D8J0_LIMRT</name>
<gene>
    <name evidence="2" type="ORF">FOD75_11310</name>
</gene>
<evidence type="ECO:0000256" key="1">
    <source>
        <dbReference type="SAM" id="MobiDB-lite"/>
    </source>
</evidence>